<evidence type="ECO:0000256" key="1">
    <source>
        <dbReference type="ARBA" id="ARBA00022801"/>
    </source>
</evidence>
<dbReference type="AlphaFoldDB" id="A0A917LEL3"/>
<dbReference type="CDD" id="cd07208">
    <property type="entry name" value="Pat_hypo_Ecoli_yjju_like"/>
    <property type="match status" value="1"/>
</dbReference>
<evidence type="ECO:0000256" key="4">
    <source>
        <dbReference type="PROSITE-ProRule" id="PRU01161"/>
    </source>
</evidence>
<feature type="short sequence motif" description="DGA/G" evidence="4">
    <location>
        <begin position="158"/>
        <end position="160"/>
    </location>
</feature>
<dbReference type="EMBL" id="BMJT01000002">
    <property type="protein sequence ID" value="GGG16349.1"/>
    <property type="molecule type" value="Genomic_DNA"/>
</dbReference>
<dbReference type="InterPro" id="IPR045943">
    <property type="entry name" value="DUF6363"/>
</dbReference>
<keyword evidence="3 4" id="KW-0443">Lipid metabolism</keyword>
<dbReference type="GO" id="GO:0016787">
    <property type="term" value="F:hydrolase activity"/>
    <property type="evidence" value="ECO:0007669"/>
    <property type="project" value="UniProtKB-UniRule"/>
</dbReference>
<dbReference type="Pfam" id="PF01734">
    <property type="entry name" value="Patatin"/>
    <property type="match status" value="1"/>
</dbReference>
<reference evidence="6" key="1">
    <citation type="journal article" date="2014" name="Int. J. Syst. Evol. Microbiol.">
        <title>Complete genome sequence of Corynebacterium casei LMG S-19264T (=DSM 44701T), isolated from a smear-ripened cheese.</title>
        <authorList>
            <consortium name="US DOE Joint Genome Institute (JGI-PGF)"/>
            <person name="Walter F."/>
            <person name="Albersmeier A."/>
            <person name="Kalinowski J."/>
            <person name="Ruckert C."/>
        </authorList>
    </citation>
    <scope>NUCLEOTIDE SEQUENCE</scope>
    <source>
        <strain evidence="6">CGMCC 1.15760</strain>
    </source>
</reference>
<keyword evidence="1 4" id="KW-0378">Hydrolase</keyword>
<reference evidence="6" key="2">
    <citation type="submission" date="2020-09" db="EMBL/GenBank/DDBJ databases">
        <authorList>
            <person name="Sun Q."/>
            <person name="Zhou Y."/>
        </authorList>
    </citation>
    <scope>NUCLEOTIDE SEQUENCE</scope>
    <source>
        <strain evidence="6">CGMCC 1.15760</strain>
    </source>
</reference>
<comment type="caution">
    <text evidence="4">Lacks conserved residue(s) required for the propagation of feature annotation.</text>
</comment>
<dbReference type="RefSeq" id="WP_229704154.1">
    <property type="nucleotide sequence ID" value="NZ_BMJT01000002.1"/>
</dbReference>
<dbReference type="PROSITE" id="PS51635">
    <property type="entry name" value="PNPLA"/>
    <property type="match status" value="1"/>
</dbReference>
<name>A0A917LEL3_9BACI</name>
<gene>
    <name evidence="6" type="ORF">GCM10007425_08360</name>
</gene>
<sequence length="280" mass="32301">MTTSLILEGGTFRTIFTAGVLDAFLDAEISFPYTIGVSAGAINACSYISQQRERTFRTISTYRNDPRYMGWRNFITDKSYFGLDFSYNILPNQLDTFDWETFRNFDGELEFGVTNAHTGMAEYHDALTMDRHCTLLRATCALPVLFPEILVNDTPYFDGGLADAIPINRAIDKGYKRHVIVLTRPPGYRKVTSKQDEWVMARFKKRYPKVAQSLLTRAERYNETMRQIEALEAAGDAFVYRPYVPINSFEKKPKVMKVNYDMGYRQTQNRLQQLQTFLQG</sequence>
<feature type="short sequence motif" description="GXSXG" evidence="4">
    <location>
        <begin position="36"/>
        <end position="40"/>
    </location>
</feature>
<dbReference type="InterPro" id="IPR037483">
    <property type="entry name" value="YjjU-like"/>
</dbReference>
<proteinExistence type="predicted"/>
<keyword evidence="7" id="KW-1185">Reference proteome</keyword>
<dbReference type="Gene3D" id="3.40.1090.10">
    <property type="entry name" value="Cytosolic phospholipase A2 catalytic domain"/>
    <property type="match status" value="2"/>
</dbReference>
<keyword evidence="2 4" id="KW-0442">Lipid degradation</keyword>
<dbReference type="Pfam" id="PF19890">
    <property type="entry name" value="DUF6363"/>
    <property type="match status" value="1"/>
</dbReference>
<feature type="active site" description="Proton acceptor" evidence="4">
    <location>
        <position position="158"/>
    </location>
</feature>
<dbReference type="InterPro" id="IPR050301">
    <property type="entry name" value="NTE"/>
</dbReference>
<feature type="domain" description="PNPLA" evidence="5">
    <location>
        <begin position="5"/>
        <end position="171"/>
    </location>
</feature>
<accession>A0A917LEL3</accession>
<protein>
    <submittedName>
        <fullName evidence="6">Patatin family protein</fullName>
    </submittedName>
</protein>
<evidence type="ECO:0000313" key="6">
    <source>
        <dbReference type="EMBL" id="GGG16349.1"/>
    </source>
</evidence>
<evidence type="ECO:0000259" key="5">
    <source>
        <dbReference type="PROSITE" id="PS51635"/>
    </source>
</evidence>
<dbReference type="InterPro" id="IPR016035">
    <property type="entry name" value="Acyl_Trfase/lysoPLipase"/>
</dbReference>
<dbReference type="Proteomes" id="UP000616608">
    <property type="component" value="Unassembled WGS sequence"/>
</dbReference>
<dbReference type="InterPro" id="IPR002641">
    <property type="entry name" value="PNPLA_dom"/>
</dbReference>
<dbReference type="SUPFAM" id="SSF52151">
    <property type="entry name" value="FabD/lysophospholipase-like"/>
    <property type="match status" value="1"/>
</dbReference>
<organism evidence="6 7">
    <name type="scientific">Lysinibacillus alkalisoli</name>
    <dbReference type="NCBI Taxonomy" id="1911548"/>
    <lineage>
        <taxon>Bacteria</taxon>
        <taxon>Bacillati</taxon>
        <taxon>Bacillota</taxon>
        <taxon>Bacilli</taxon>
        <taxon>Bacillales</taxon>
        <taxon>Bacillaceae</taxon>
        <taxon>Lysinibacillus</taxon>
    </lineage>
</organism>
<evidence type="ECO:0000256" key="3">
    <source>
        <dbReference type="ARBA" id="ARBA00023098"/>
    </source>
</evidence>
<feature type="active site" description="Nucleophile" evidence="4">
    <location>
        <position position="38"/>
    </location>
</feature>
<comment type="caution">
    <text evidence="6">The sequence shown here is derived from an EMBL/GenBank/DDBJ whole genome shotgun (WGS) entry which is preliminary data.</text>
</comment>
<evidence type="ECO:0000313" key="7">
    <source>
        <dbReference type="Proteomes" id="UP000616608"/>
    </source>
</evidence>
<dbReference type="GO" id="GO:0016042">
    <property type="term" value="P:lipid catabolic process"/>
    <property type="evidence" value="ECO:0007669"/>
    <property type="project" value="UniProtKB-UniRule"/>
</dbReference>
<evidence type="ECO:0000256" key="2">
    <source>
        <dbReference type="ARBA" id="ARBA00022963"/>
    </source>
</evidence>
<dbReference type="PANTHER" id="PTHR14226">
    <property type="entry name" value="NEUROPATHY TARGET ESTERASE/SWISS CHEESE D.MELANOGASTER"/>
    <property type="match status" value="1"/>
</dbReference>
<dbReference type="PANTHER" id="PTHR14226:SF25">
    <property type="entry name" value="PHOSPHOESTERASE"/>
    <property type="match status" value="1"/>
</dbReference>